<accession>A0A1R3JF92</accession>
<dbReference type="Gene3D" id="3.30.70.330">
    <property type="match status" value="1"/>
</dbReference>
<feature type="compositionally biased region" description="Basic and acidic residues" evidence="3">
    <location>
        <begin position="389"/>
        <end position="402"/>
    </location>
</feature>
<dbReference type="EMBL" id="AWWV01008076">
    <property type="protein sequence ID" value="OMO93499.1"/>
    <property type="molecule type" value="Genomic_DNA"/>
</dbReference>
<feature type="compositionally biased region" description="Basic and acidic residues" evidence="3">
    <location>
        <begin position="189"/>
        <end position="200"/>
    </location>
</feature>
<proteinExistence type="predicted"/>
<dbReference type="SUPFAM" id="SSF54928">
    <property type="entry name" value="RNA-binding domain, RBD"/>
    <property type="match status" value="1"/>
</dbReference>
<dbReference type="FunFam" id="3.10.450.50:FF:000003">
    <property type="entry name" value="Nuclear transport factor 2 family protein"/>
    <property type="match status" value="1"/>
</dbReference>
<dbReference type="Pfam" id="PF00076">
    <property type="entry name" value="RRM_1"/>
    <property type="match status" value="1"/>
</dbReference>
<organism evidence="6 7">
    <name type="scientific">Corchorus capsularis</name>
    <name type="common">Jute</name>
    <dbReference type="NCBI Taxonomy" id="210143"/>
    <lineage>
        <taxon>Eukaryota</taxon>
        <taxon>Viridiplantae</taxon>
        <taxon>Streptophyta</taxon>
        <taxon>Embryophyta</taxon>
        <taxon>Tracheophyta</taxon>
        <taxon>Spermatophyta</taxon>
        <taxon>Magnoliopsida</taxon>
        <taxon>eudicotyledons</taxon>
        <taxon>Gunneridae</taxon>
        <taxon>Pentapetalae</taxon>
        <taxon>rosids</taxon>
        <taxon>malvids</taxon>
        <taxon>Malvales</taxon>
        <taxon>Malvaceae</taxon>
        <taxon>Grewioideae</taxon>
        <taxon>Apeibeae</taxon>
        <taxon>Corchorus</taxon>
    </lineage>
</organism>
<dbReference type="SUPFAM" id="SSF54427">
    <property type="entry name" value="NTF2-like"/>
    <property type="match status" value="1"/>
</dbReference>
<reference evidence="6 7" key="1">
    <citation type="submission" date="2013-09" db="EMBL/GenBank/DDBJ databases">
        <title>Corchorus capsularis genome sequencing.</title>
        <authorList>
            <person name="Alam M."/>
            <person name="Haque M.S."/>
            <person name="Islam M.S."/>
            <person name="Emdad E.M."/>
            <person name="Islam M.M."/>
            <person name="Ahmed B."/>
            <person name="Halim A."/>
            <person name="Hossen Q.M.M."/>
            <person name="Hossain M.Z."/>
            <person name="Ahmed R."/>
            <person name="Khan M.M."/>
            <person name="Islam R."/>
            <person name="Rashid M.M."/>
            <person name="Khan S.A."/>
            <person name="Rahman M.S."/>
            <person name="Alam M."/>
        </authorList>
    </citation>
    <scope>NUCLEOTIDE SEQUENCE [LARGE SCALE GENOMIC DNA]</scope>
    <source>
        <strain evidence="7">cv. CVL-1</strain>
        <tissue evidence="6">Whole seedling</tissue>
    </source>
</reference>
<feature type="compositionally biased region" description="Low complexity" evidence="3">
    <location>
        <begin position="274"/>
        <end position="283"/>
    </location>
</feature>
<dbReference type="OMA" id="EPDQVHR"/>
<dbReference type="Proteomes" id="UP000188268">
    <property type="component" value="Unassembled WGS sequence"/>
</dbReference>
<dbReference type="PANTHER" id="PTHR10693">
    <property type="entry name" value="RAS GTPASE-ACTIVATING PROTEIN-BINDING PROTEIN"/>
    <property type="match status" value="1"/>
</dbReference>
<sequence length="455" mass="49564">MATQSEPSHDPEVVGKAFAKQFYTILHEEPTYAFKFYQDSSVLSRPGPDGVMKSVTGVKEINELILSLDFKSYRAEIIFADAQLSFARGVIVLVTGYLFGADNVRRKFTQSFFLAPQESGYYVSNDVFRYVDDIEPQPVAVANNDVDERTQAALSPDPELTDEPENAVANNYIAPLANGDANGDANGEEVSHPSDDNRKDAVVENGDVAEHVVPSSEIVQKDSLPLSEISTPIISEDAPKKTYLSVVHALSKNSSPFVLRPPVPKPKALEQPRRVAAPEAPAPKSNNKALERNNSFSGKYTSIFVGNLPMDATEEMLSEAFTKFGPIKPHGIQIRSFKDTRNCFGFVEFESAASVQSALTASPFTIGNRKANIEEKRGGGNGGRQGRGGHRDENGYRNDNAKGRGNLNGGRNSGRNEKNESSGQARGNGGRNEDSNKKVHQNGGPKVTREDQNRS</sequence>
<dbReference type="GO" id="GO:0005829">
    <property type="term" value="C:cytosol"/>
    <property type="evidence" value="ECO:0007669"/>
    <property type="project" value="TreeGrafter"/>
</dbReference>
<evidence type="ECO:0000256" key="3">
    <source>
        <dbReference type="SAM" id="MobiDB-lite"/>
    </source>
</evidence>
<dbReference type="GO" id="GO:0003729">
    <property type="term" value="F:mRNA binding"/>
    <property type="evidence" value="ECO:0007669"/>
    <property type="project" value="TreeGrafter"/>
</dbReference>
<gene>
    <name evidence="6" type="ORF">CCACVL1_06475</name>
</gene>
<dbReference type="CDD" id="cd00780">
    <property type="entry name" value="NTF2"/>
    <property type="match status" value="1"/>
</dbReference>
<evidence type="ECO:0008006" key="8">
    <source>
        <dbReference type="Google" id="ProtNLM"/>
    </source>
</evidence>
<feature type="domain" description="NTF2" evidence="5">
    <location>
        <begin position="14"/>
        <end position="130"/>
    </location>
</feature>
<evidence type="ECO:0000313" key="6">
    <source>
        <dbReference type="EMBL" id="OMO93499.1"/>
    </source>
</evidence>
<dbReference type="SMART" id="SM00360">
    <property type="entry name" value="RRM"/>
    <property type="match status" value="1"/>
</dbReference>
<dbReference type="PROSITE" id="PS50102">
    <property type="entry name" value="RRM"/>
    <property type="match status" value="1"/>
</dbReference>
<feature type="region of interest" description="Disordered" evidence="3">
    <location>
        <begin position="176"/>
        <end position="200"/>
    </location>
</feature>
<dbReference type="InterPro" id="IPR000504">
    <property type="entry name" value="RRM_dom"/>
</dbReference>
<dbReference type="InterPro" id="IPR002075">
    <property type="entry name" value="NTF2_dom"/>
</dbReference>
<evidence type="ECO:0000256" key="2">
    <source>
        <dbReference type="PROSITE-ProRule" id="PRU00176"/>
    </source>
</evidence>
<dbReference type="Gramene" id="OMO93499">
    <property type="protein sequence ID" value="OMO93499"/>
    <property type="gene ID" value="CCACVL1_06475"/>
</dbReference>
<dbReference type="InterPro" id="IPR018222">
    <property type="entry name" value="Nuclear_transport_factor_2_euk"/>
</dbReference>
<dbReference type="Gene3D" id="3.10.450.50">
    <property type="match status" value="1"/>
</dbReference>
<evidence type="ECO:0000256" key="1">
    <source>
        <dbReference type="ARBA" id="ARBA00022884"/>
    </source>
</evidence>
<dbReference type="Pfam" id="PF02136">
    <property type="entry name" value="NTF2"/>
    <property type="match status" value="1"/>
</dbReference>
<protein>
    <recommendedName>
        <fullName evidence="8">Nuclear transport factor 2</fullName>
    </recommendedName>
</protein>
<keyword evidence="1 2" id="KW-0694">RNA-binding</keyword>
<dbReference type="GO" id="GO:1990904">
    <property type="term" value="C:ribonucleoprotein complex"/>
    <property type="evidence" value="ECO:0007669"/>
    <property type="project" value="TreeGrafter"/>
</dbReference>
<name>A0A1R3JF92_COCAP</name>
<evidence type="ECO:0000259" key="4">
    <source>
        <dbReference type="PROSITE" id="PS50102"/>
    </source>
</evidence>
<dbReference type="PANTHER" id="PTHR10693:SF85">
    <property type="entry name" value="G3BP-LIKE PROTEIN"/>
    <property type="match status" value="1"/>
</dbReference>
<keyword evidence="7" id="KW-1185">Reference proteome</keyword>
<dbReference type="OrthoDB" id="339151at2759"/>
<feature type="region of interest" description="Disordered" evidence="3">
    <location>
        <begin position="370"/>
        <end position="455"/>
    </location>
</feature>
<feature type="domain" description="RRM" evidence="4">
    <location>
        <begin position="301"/>
        <end position="378"/>
    </location>
</feature>
<dbReference type="InterPro" id="IPR012677">
    <property type="entry name" value="Nucleotide-bd_a/b_plait_sf"/>
</dbReference>
<comment type="caution">
    <text evidence="6">The sequence shown here is derived from an EMBL/GenBank/DDBJ whole genome shotgun (WGS) entry which is preliminary data.</text>
</comment>
<evidence type="ECO:0000259" key="5">
    <source>
        <dbReference type="PROSITE" id="PS50177"/>
    </source>
</evidence>
<evidence type="ECO:0000313" key="7">
    <source>
        <dbReference type="Proteomes" id="UP000188268"/>
    </source>
</evidence>
<dbReference type="InterPro" id="IPR035979">
    <property type="entry name" value="RBD_domain_sf"/>
</dbReference>
<dbReference type="STRING" id="210143.A0A1R3JF92"/>
<dbReference type="InterPro" id="IPR039539">
    <property type="entry name" value="Ras_GTPase_bind_prot"/>
</dbReference>
<dbReference type="PROSITE" id="PS50177">
    <property type="entry name" value="NTF2_DOMAIN"/>
    <property type="match status" value="1"/>
</dbReference>
<dbReference type="AlphaFoldDB" id="A0A1R3JF92"/>
<feature type="region of interest" description="Disordered" evidence="3">
    <location>
        <begin position="258"/>
        <end position="292"/>
    </location>
</feature>
<dbReference type="InterPro" id="IPR032710">
    <property type="entry name" value="NTF2-like_dom_sf"/>
</dbReference>